<dbReference type="EMBL" id="CP011267">
    <property type="protein sequence ID" value="AKG92017.1"/>
    <property type="molecule type" value="Genomic_DNA"/>
</dbReference>
<proteinExistence type="predicted"/>
<organism evidence="2 3">
    <name type="scientific">Geoglobus ahangari</name>
    <dbReference type="NCBI Taxonomy" id="113653"/>
    <lineage>
        <taxon>Archaea</taxon>
        <taxon>Methanobacteriati</taxon>
        <taxon>Methanobacteriota</taxon>
        <taxon>Archaeoglobi</taxon>
        <taxon>Archaeoglobales</taxon>
        <taxon>Archaeoglobaceae</taxon>
        <taxon>Geoglobus</taxon>
    </lineage>
</organism>
<feature type="transmembrane region" description="Helical" evidence="1">
    <location>
        <begin position="42"/>
        <end position="61"/>
    </location>
</feature>
<keyword evidence="1" id="KW-0812">Transmembrane</keyword>
<dbReference type="InParanoid" id="A0A0F7IGL9"/>
<dbReference type="HOGENOM" id="CLU_2010211_0_0_2"/>
<protein>
    <recommendedName>
        <fullName evidence="4">Yip1 domain-containing protein</fullName>
    </recommendedName>
</protein>
<dbReference type="AlphaFoldDB" id="A0A0F7IGL9"/>
<dbReference type="KEGG" id="gah:GAH_00644"/>
<reference evidence="2 3" key="1">
    <citation type="submission" date="2015-04" db="EMBL/GenBank/DDBJ databases">
        <title>The complete genome sequence of the hyperthermophilic, obligate iron-reducing archaeon Geoglobus ahangari strain 234T.</title>
        <authorList>
            <person name="Manzella M.P."/>
            <person name="Holmes D.E."/>
            <person name="Rocheleau J.M."/>
            <person name="Chung A."/>
            <person name="Reguera G."/>
            <person name="Kashefi K."/>
        </authorList>
    </citation>
    <scope>NUCLEOTIDE SEQUENCE [LARGE SCALE GENOMIC DNA]</scope>
    <source>
        <strain evidence="2 3">234</strain>
    </source>
</reference>
<dbReference type="Proteomes" id="UP000034723">
    <property type="component" value="Chromosome"/>
</dbReference>
<name>A0A0F7IGL9_9EURY</name>
<evidence type="ECO:0000256" key="1">
    <source>
        <dbReference type="SAM" id="Phobius"/>
    </source>
</evidence>
<keyword evidence="1" id="KW-0472">Membrane</keyword>
<feature type="transmembrane region" description="Helical" evidence="1">
    <location>
        <begin position="100"/>
        <end position="129"/>
    </location>
</feature>
<sequence>MPHGEPVFAGVFLSGMLVTFLLAGVLGGAVFYLALRWAGIRATLFKAMLAVLAGTVIAFFVAKLLVLIPVVGILLAPFGYFVAFAWVVKEMFDTSWERAFLSLILVFVIQVVLFVALALLTGVSMMAFLTTCPLSF</sequence>
<gene>
    <name evidence="2" type="ORF">GAH_00644</name>
</gene>
<evidence type="ECO:0008006" key="4">
    <source>
        <dbReference type="Google" id="ProtNLM"/>
    </source>
</evidence>
<dbReference type="RefSeq" id="WP_052747736.1">
    <property type="nucleotide sequence ID" value="NZ_CP011267.1"/>
</dbReference>
<dbReference type="GeneID" id="24803224"/>
<keyword evidence="3" id="KW-1185">Reference proteome</keyword>
<feature type="transmembrane region" description="Helical" evidence="1">
    <location>
        <begin position="12"/>
        <end position="35"/>
    </location>
</feature>
<feature type="transmembrane region" description="Helical" evidence="1">
    <location>
        <begin position="67"/>
        <end position="88"/>
    </location>
</feature>
<evidence type="ECO:0000313" key="3">
    <source>
        <dbReference type="Proteomes" id="UP000034723"/>
    </source>
</evidence>
<accession>A0A0F7IGL9</accession>
<keyword evidence="1" id="KW-1133">Transmembrane helix</keyword>
<evidence type="ECO:0000313" key="2">
    <source>
        <dbReference type="EMBL" id="AKG92017.1"/>
    </source>
</evidence>